<keyword evidence="1" id="KW-0175">Coiled coil</keyword>
<comment type="caution">
    <text evidence="3">The sequence shown here is derived from an EMBL/GenBank/DDBJ whole genome shotgun (WGS) entry which is preliminary data.</text>
</comment>
<keyword evidence="2" id="KW-1133">Transmembrane helix</keyword>
<feature type="coiled-coil region" evidence="1">
    <location>
        <begin position="60"/>
        <end position="87"/>
    </location>
</feature>
<dbReference type="EMBL" id="AJWZ01011646">
    <property type="protein sequence ID" value="EKC44493.1"/>
    <property type="molecule type" value="Genomic_DNA"/>
</dbReference>
<evidence type="ECO:0000256" key="1">
    <source>
        <dbReference type="SAM" id="Coils"/>
    </source>
</evidence>
<sequence length="151" mass="18421">MFEELLISVLFIIVLIILCIISNLYSKKEEEKEKYIMFRNSIKEDLKENFISEEEYWQYNKEYSDKIKKIKEDIQLYEEEKEKETIKNNDTDWMNIFKKKEKINELNRLLIDEDIVVSEDGNIKVIFKYEDKCFEALDFINKQKYDIILSS</sequence>
<keyword evidence="2" id="KW-0812">Transmembrane</keyword>
<organism evidence="3">
    <name type="scientific">human gut metagenome</name>
    <dbReference type="NCBI Taxonomy" id="408170"/>
    <lineage>
        <taxon>unclassified sequences</taxon>
        <taxon>metagenomes</taxon>
        <taxon>organismal metagenomes</taxon>
    </lineage>
</organism>
<name>K1RG17_9ZZZZ</name>
<reference evidence="3" key="1">
    <citation type="journal article" date="2013" name="Environ. Microbiol.">
        <title>Microbiota from the distal guts of lean and obese adolescents exhibit partial functional redundancy besides clear differences in community structure.</title>
        <authorList>
            <person name="Ferrer M."/>
            <person name="Ruiz A."/>
            <person name="Lanza F."/>
            <person name="Haange S.B."/>
            <person name="Oberbach A."/>
            <person name="Till H."/>
            <person name="Bargiela R."/>
            <person name="Campoy C."/>
            <person name="Segura M.T."/>
            <person name="Richter M."/>
            <person name="von Bergen M."/>
            <person name="Seifert J."/>
            <person name="Suarez A."/>
        </authorList>
    </citation>
    <scope>NUCLEOTIDE SEQUENCE</scope>
</reference>
<feature type="transmembrane region" description="Helical" evidence="2">
    <location>
        <begin position="6"/>
        <end position="25"/>
    </location>
</feature>
<keyword evidence="2" id="KW-0472">Membrane</keyword>
<dbReference type="AlphaFoldDB" id="K1RG17"/>
<protein>
    <submittedName>
        <fullName evidence="3">Uncharacterized protein</fullName>
    </submittedName>
</protein>
<evidence type="ECO:0000256" key="2">
    <source>
        <dbReference type="SAM" id="Phobius"/>
    </source>
</evidence>
<proteinExistence type="predicted"/>
<evidence type="ECO:0000313" key="3">
    <source>
        <dbReference type="EMBL" id="EKC44493.1"/>
    </source>
</evidence>
<accession>K1RG17</accession>
<gene>
    <name evidence="3" type="ORF">OBE_17454</name>
</gene>